<evidence type="ECO:0000259" key="2">
    <source>
        <dbReference type="Pfam" id="PF16746"/>
    </source>
</evidence>
<protein>
    <recommendedName>
        <fullName evidence="2">BAR domain-containing protein</fullName>
    </recommendedName>
</protein>
<dbReference type="InterPro" id="IPR027267">
    <property type="entry name" value="AH/BAR_dom_sf"/>
</dbReference>
<sequence>MPDFPVSIFGLLAKNHSIKLTEPGRDQRLLAVGSCVLLHSKCLPLLVSSEWRALHKPRLARDPRHPSSGCEGGGPGAGAPDLSSAKRKFADSLNEFKFQCIGDAETDDEMCIARSLQEFATVLRNLEDERIRMIENASEVLITPLEKFRKEQIGAAKVRISQALFLDFRAGGLGNTTPSSENLSPPFSGNPGQISLGPSSSVLHKCLK</sequence>
<reference evidence="3 4" key="1">
    <citation type="submission" date="2022-11" db="EMBL/GenBank/DDBJ databases">
        <title>Whole genome sequence of Eschrichtius robustus ER-17-0199.</title>
        <authorList>
            <person name="Bruniche-Olsen A."/>
            <person name="Black A.N."/>
            <person name="Fields C.J."/>
            <person name="Walden K."/>
            <person name="Dewoody J.A."/>
        </authorList>
    </citation>
    <scope>NUCLEOTIDE SEQUENCE [LARGE SCALE GENOMIC DNA]</scope>
    <source>
        <strain evidence="3">ER-17-0199</strain>
        <tissue evidence="3">Blubber</tissue>
    </source>
</reference>
<dbReference type="Gene3D" id="1.20.1270.60">
    <property type="entry name" value="Arfaptin homology (AH) domain/BAR domain"/>
    <property type="match status" value="1"/>
</dbReference>
<dbReference type="AlphaFoldDB" id="A0AB34GEL3"/>
<evidence type="ECO:0000313" key="4">
    <source>
        <dbReference type="Proteomes" id="UP001159641"/>
    </source>
</evidence>
<dbReference type="EMBL" id="JAIQCJ010002315">
    <property type="protein sequence ID" value="KAJ8777235.1"/>
    <property type="molecule type" value="Genomic_DNA"/>
</dbReference>
<evidence type="ECO:0000313" key="3">
    <source>
        <dbReference type="EMBL" id="KAJ8777235.1"/>
    </source>
</evidence>
<feature type="region of interest" description="Disordered" evidence="1">
    <location>
        <begin position="58"/>
        <end position="83"/>
    </location>
</feature>
<feature type="domain" description="BAR" evidence="2">
    <location>
        <begin position="81"/>
        <end position="157"/>
    </location>
</feature>
<keyword evidence="4" id="KW-1185">Reference proteome</keyword>
<proteinExistence type="predicted"/>
<dbReference type="SUPFAM" id="SSF103657">
    <property type="entry name" value="BAR/IMD domain-like"/>
    <property type="match status" value="1"/>
</dbReference>
<dbReference type="GO" id="GO:0005737">
    <property type="term" value="C:cytoplasm"/>
    <property type="evidence" value="ECO:0007669"/>
    <property type="project" value="InterPro"/>
</dbReference>
<name>A0AB34GEL3_ESCRO</name>
<evidence type="ECO:0000256" key="1">
    <source>
        <dbReference type="SAM" id="MobiDB-lite"/>
    </source>
</evidence>
<dbReference type="PANTHER" id="PTHR12552">
    <property type="entry name" value="OLIGOPHRENIN 1"/>
    <property type="match status" value="1"/>
</dbReference>
<dbReference type="Proteomes" id="UP001159641">
    <property type="component" value="Unassembled WGS sequence"/>
</dbReference>
<accession>A0AB34GEL3</accession>
<gene>
    <name evidence="3" type="ORF">J1605_014618</name>
</gene>
<dbReference type="PANTHER" id="PTHR12552:SF4">
    <property type="entry name" value="RHO GTPASE-ACTIVATING PROTEIN 26"/>
    <property type="match status" value="1"/>
</dbReference>
<dbReference type="InterPro" id="IPR004148">
    <property type="entry name" value="BAR_dom"/>
</dbReference>
<comment type="caution">
    <text evidence="3">The sequence shown here is derived from an EMBL/GenBank/DDBJ whole genome shotgun (WGS) entry which is preliminary data.</text>
</comment>
<organism evidence="3 4">
    <name type="scientific">Eschrichtius robustus</name>
    <name type="common">California gray whale</name>
    <name type="synonym">Eschrichtius gibbosus</name>
    <dbReference type="NCBI Taxonomy" id="9764"/>
    <lineage>
        <taxon>Eukaryota</taxon>
        <taxon>Metazoa</taxon>
        <taxon>Chordata</taxon>
        <taxon>Craniata</taxon>
        <taxon>Vertebrata</taxon>
        <taxon>Euteleostomi</taxon>
        <taxon>Mammalia</taxon>
        <taxon>Eutheria</taxon>
        <taxon>Laurasiatheria</taxon>
        <taxon>Artiodactyla</taxon>
        <taxon>Whippomorpha</taxon>
        <taxon>Cetacea</taxon>
        <taxon>Mysticeti</taxon>
        <taxon>Eschrichtiidae</taxon>
        <taxon>Eschrichtius</taxon>
    </lineage>
</organism>
<dbReference type="InterPro" id="IPR047234">
    <property type="entry name" value="GRAF_fam"/>
</dbReference>
<dbReference type="GO" id="GO:0005096">
    <property type="term" value="F:GTPase activator activity"/>
    <property type="evidence" value="ECO:0007669"/>
    <property type="project" value="InterPro"/>
</dbReference>
<dbReference type="Pfam" id="PF16746">
    <property type="entry name" value="BAR_3"/>
    <property type="match status" value="1"/>
</dbReference>
<feature type="region of interest" description="Disordered" evidence="1">
    <location>
        <begin position="177"/>
        <end position="196"/>
    </location>
</feature>